<feature type="transmembrane region" description="Helical" evidence="1">
    <location>
        <begin position="325"/>
        <end position="348"/>
    </location>
</feature>
<reference evidence="4 5" key="1">
    <citation type="submission" date="2023-09" db="EMBL/GenBank/DDBJ databases">
        <title>Nesidiocoris tenuis whole genome shotgun sequence.</title>
        <authorList>
            <person name="Shibata T."/>
            <person name="Shimoda M."/>
            <person name="Kobayashi T."/>
            <person name="Uehara T."/>
        </authorList>
    </citation>
    <scope>NUCLEOTIDE SEQUENCE [LARGE SCALE GENOMIC DNA]</scope>
    <source>
        <strain evidence="4 5">Japan</strain>
    </source>
</reference>
<sequence length="364" mass="39857">MRLTWFGALAALCPVLLCVDGVKNQVIDVETKCDQNVVNVTIHLEKEFNGVVHVKGSNCIAAIGDKGETSIQIQLDARKCFLRVFKEQGTLWYSGSLHVQMSEAVLQATDPMVPIKCALGTDMLSIKTAFKRSGRKMGGKAEEEHLGKAWLEVRGSAVSSLTPTNALDVGEHTLLSVYTSLPDEVSAKPVDCKVEDGRGGVQSLTDENGCTTDAQLLPAFQAVGPGHWATAFPAFSFPDSQLVHYKCTLMICSGHCPEYNCSEGVNSTRNSRNFQDDTILDLVELYNSVEVTAPNIDFGYLRREAQKQTDDGEEGGWVCMSGPKVAMVFATLGALFLAAVFATLLLLIRHRRKYLKRYSYGLYT</sequence>
<feature type="chain" id="PRO_5047474475" evidence="2">
    <location>
        <begin position="22"/>
        <end position="364"/>
    </location>
</feature>
<keyword evidence="1" id="KW-0472">Membrane</keyword>
<dbReference type="EMBL" id="AP028914">
    <property type="protein sequence ID" value="BES95163.1"/>
    <property type="molecule type" value="Genomic_DNA"/>
</dbReference>
<dbReference type="Proteomes" id="UP001307889">
    <property type="component" value="Chromosome 6"/>
</dbReference>
<feature type="domain" description="ZP" evidence="3">
    <location>
        <begin position="32"/>
        <end position="268"/>
    </location>
</feature>
<dbReference type="PANTHER" id="PTHR46560:SF5">
    <property type="entry name" value="CYPHER, ISOFORM B"/>
    <property type="match status" value="1"/>
</dbReference>
<evidence type="ECO:0000256" key="1">
    <source>
        <dbReference type="SAM" id="Phobius"/>
    </source>
</evidence>
<dbReference type="PROSITE" id="PS51034">
    <property type="entry name" value="ZP_2"/>
    <property type="match status" value="1"/>
</dbReference>
<accession>A0ABN7ASY0</accession>
<evidence type="ECO:0000313" key="5">
    <source>
        <dbReference type="Proteomes" id="UP001307889"/>
    </source>
</evidence>
<feature type="signal peptide" evidence="2">
    <location>
        <begin position="1"/>
        <end position="21"/>
    </location>
</feature>
<gene>
    <name evidence="4" type="ORF">NTJ_07972</name>
</gene>
<name>A0ABN7ASY0_9HEMI</name>
<dbReference type="SMART" id="SM00241">
    <property type="entry name" value="ZP"/>
    <property type="match status" value="1"/>
</dbReference>
<protein>
    <submittedName>
        <fullName evidence="4">Zona pellucida-like domain</fullName>
    </submittedName>
</protein>
<dbReference type="InterPro" id="IPR001507">
    <property type="entry name" value="ZP_dom"/>
</dbReference>
<dbReference type="PANTHER" id="PTHR46560">
    <property type="entry name" value="CYPHER, ISOFORM B"/>
    <property type="match status" value="1"/>
</dbReference>
<organism evidence="4 5">
    <name type="scientific">Nesidiocoris tenuis</name>
    <dbReference type="NCBI Taxonomy" id="355587"/>
    <lineage>
        <taxon>Eukaryota</taxon>
        <taxon>Metazoa</taxon>
        <taxon>Ecdysozoa</taxon>
        <taxon>Arthropoda</taxon>
        <taxon>Hexapoda</taxon>
        <taxon>Insecta</taxon>
        <taxon>Pterygota</taxon>
        <taxon>Neoptera</taxon>
        <taxon>Paraneoptera</taxon>
        <taxon>Hemiptera</taxon>
        <taxon>Heteroptera</taxon>
        <taxon>Panheteroptera</taxon>
        <taxon>Cimicomorpha</taxon>
        <taxon>Miridae</taxon>
        <taxon>Dicyphina</taxon>
        <taxon>Nesidiocoris</taxon>
    </lineage>
</organism>
<evidence type="ECO:0000256" key="2">
    <source>
        <dbReference type="SAM" id="SignalP"/>
    </source>
</evidence>
<keyword evidence="1" id="KW-0812">Transmembrane</keyword>
<proteinExistence type="predicted"/>
<keyword evidence="5" id="KW-1185">Reference proteome</keyword>
<keyword evidence="2" id="KW-0732">Signal</keyword>
<evidence type="ECO:0000313" key="4">
    <source>
        <dbReference type="EMBL" id="BES95163.1"/>
    </source>
</evidence>
<keyword evidence="1" id="KW-1133">Transmembrane helix</keyword>
<evidence type="ECO:0000259" key="3">
    <source>
        <dbReference type="PROSITE" id="PS51034"/>
    </source>
</evidence>